<evidence type="ECO:0000259" key="2">
    <source>
        <dbReference type="SMART" id="SM00496"/>
    </source>
</evidence>
<feature type="domain" description="Nuclease associated modular" evidence="2">
    <location>
        <begin position="482"/>
        <end position="498"/>
    </location>
</feature>
<feature type="domain" description="Nuclease associated modular" evidence="2">
    <location>
        <begin position="171"/>
        <end position="187"/>
    </location>
</feature>
<comment type="caution">
    <text evidence="3">The sequence shown here is derived from an EMBL/GenBank/DDBJ whole genome shotgun (WGS) entry which is preliminary data.</text>
</comment>
<dbReference type="SUPFAM" id="SSF64496">
    <property type="entry name" value="DNA-binding domain of intron-encoded endonucleases"/>
    <property type="match status" value="6"/>
</dbReference>
<name>A0ABN9XA45_9DINO</name>
<feature type="domain" description="Nuclease associated modular" evidence="2">
    <location>
        <begin position="337"/>
        <end position="353"/>
    </location>
</feature>
<dbReference type="InterPro" id="IPR003611">
    <property type="entry name" value="NUMOD3"/>
</dbReference>
<feature type="domain" description="Nuclease associated modular" evidence="2">
    <location>
        <begin position="391"/>
        <end position="407"/>
    </location>
</feature>
<accession>A0ABN9XA45</accession>
<feature type="domain" description="Nuclease associated modular" evidence="2">
    <location>
        <begin position="320"/>
        <end position="336"/>
    </location>
</feature>
<feature type="domain" description="Nuclease associated modular" evidence="2">
    <location>
        <begin position="242"/>
        <end position="258"/>
    </location>
</feature>
<gene>
    <name evidence="3" type="ORF">PCOR1329_LOCUS74758</name>
</gene>
<feature type="domain" description="Nuclease associated modular" evidence="2">
    <location>
        <begin position="424"/>
        <end position="440"/>
    </location>
</feature>
<feature type="domain" description="Nuclease associated modular" evidence="2">
    <location>
        <begin position="296"/>
        <end position="312"/>
    </location>
</feature>
<keyword evidence="4" id="KW-1185">Reference proteome</keyword>
<feature type="region of interest" description="Disordered" evidence="1">
    <location>
        <begin position="175"/>
        <end position="226"/>
    </location>
</feature>
<feature type="domain" description="Nuclease associated modular" evidence="2">
    <location>
        <begin position="188"/>
        <end position="200"/>
    </location>
</feature>
<dbReference type="Pfam" id="PF07460">
    <property type="entry name" value="NUMOD3"/>
    <property type="match status" value="9"/>
</dbReference>
<feature type="compositionally biased region" description="Basic and acidic residues" evidence="1">
    <location>
        <begin position="517"/>
        <end position="537"/>
    </location>
</feature>
<feature type="compositionally biased region" description="Basic and acidic residues" evidence="1">
    <location>
        <begin position="249"/>
        <end position="292"/>
    </location>
</feature>
<feature type="compositionally biased region" description="Basic and acidic residues" evidence="1">
    <location>
        <begin position="340"/>
        <end position="401"/>
    </location>
</feature>
<reference evidence="3" key="1">
    <citation type="submission" date="2023-10" db="EMBL/GenBank/DDBJ databases">
        <authorList>
            <person name="Chen Y."/>
            <person name="Shah S."/>
            <person name="Dougan E. K."/>
            <person name="Thang M."/>
            <person name="Chan C."/>
        </authorList>
    </citation>
    <scope>NUCLEOTIDE SEQUENCE [LARGE SCALE GENOMIC DNA]</scope>
</reference>
<feature type="domain" description="Nuclease associated modular" evidence="2">
    <location>
        <begin position="225"/>
        <end position="241"/>
    </location>
</feature>
<dbReference type="EMBL" id="CAUYUJ010020160">
    <property type="protein sequence ID" value="CAK0896238.1"/>
    <property type="molecule type" value="Genomic_DNA"/>
</dbReference>
<dbReference type="SMART" id="SM00496">
    <property type="entry name" value="IENR2"/>
    <property type="match status" value="16"/>
</dbReference>
<evidence type="ECO:0000313" key="4">
    <source>
        <dbReference type="Proteomes" id="UP001189429"/>
    </source>
</evidence>
<feature type="domain" description="Nuclease associated modular" evidence="2">
    <location>
        <begin position="448"/>
        <end position="464"/>
    </location>
</feature>
<feature type="compositionally biased region" description="Basic and acidic residues" evidence="1">
    <location>
        <begin position="178"/>
        <end position="221"/>
    </location>
</feature>
<evidence type="ECO:0000256" key="1">
    <source>
        <dbReference type="SAM" id="MobiDB-lite"/>
    </source>
</evidence>
<feature type="region of interest" description="Disordered" evidence="1">
    <location>
        <begin position="249"/>
        <end position="537"/>
    </location>
</feature>
<proteinExistence type="predicted"/>
<evidence type="ECO:0000313" key="3">
    <source>
        <dbReference type="EMBL" id="CAK0896238.1"/>
    </source>
</evidence>
<feature type="compositionally biased region" description="Basic and acidic residues" evidence="1">
    <location>
        <begin position="411"/>
        <end position="499"/>
    </location>
</feature>
<organism evidence="3 4">
    <name type="scientific">Prorocentrum cordatum</name>
    <dbReference type="NCBI Taxonomy" id="2364126"/>
    <lineage>
        <taxon>Eukaryota</taxon>
        <taxon>Sar</taxon>
        <taxon>Alveolata</taxon>
        <taxon>Dinophyceae</taxon>
        <taxon>Prorocentrales</taxon>
        <taxon>Prorocentraceae</taxon>
        <taxon>Prorocentrum</taxon>
    </lineage>
</organism>
<feature type="compositionally biased region" description="Basic and acidic residues" evidence="1">
    <location>
        <begin position="299"/>
        <end position="316"/>
    </location>
</feature>
<feature type="domain" description="Nuclease associated modular" evidence="2">
    <location>
        <begin position="465"/>
        <end position="481"/>
    </location>
</feature>
<sequence>MMIQPCVFTIRRAALSCAHRWPYYRKDAPCGGGQLSSLFCSLVSSWRGPPSGPTFSEALEALAAYRTQAEAGPLARHYTYALRGSQTGLWYIGSRTCPNSVSSPEADTRYMGSSSDSQFKQERMHKLILTKHDTRADAIEAECFFHAFYNVAANCAFANRARQTSIGFNRQGVQLSEGTKRKMSESKRGRTHSEETKNKMRGRTVSEETKRKMSEAKRGDRNPFFGRCHSEEARKKMSETLRGRIFSEEAKRRMSEAKRGDRHPLFGRSHSEETRRKMSESQRGRTHSEETKKKMRGRTVSEEAKRKMSEARRGDRNPFFGKSHSEETKKQISKTLRGRTLSEETKKKISETLRRRTFSEETKQTMRGRTFSEETKRKMSEAKSGDRHPLFGRSHSEETKQHISKTLRGRTRSEEETKISETLRGRTFSEETKRHMNEAKSGDRHPFSGKSHSEEKRETMSESKRGRTRSEETKKKISESLRGRTFSEETKRNMSEAKRGGRHLLSGRATVRRQRKHERDPARKDVQRGGEAKDERG</sequence>
<feature type="domain" description="Nuclease associated modular" evidence="2">
    <location>
        <begin position="266"/>
        <end position="282"/>
    </location>
</feature>
<feature type="domain" description="Nuclease associated modular" evidence="2">
    <location>
        <begin position="201"/>
        <end position="217"/>
    </location>
</feature>
<protein>
    <recommendedName>
        <fullName evidence="2">Nuclease associated modular domain-containing protein</fullName>
    </recommendedName>
</protein>
<feature type="domain" description="Nuclease associated modular" evidence="2">
    <location>
        <begin position="283"/>
        <end position="295"/>
    </location>
</feature>
<dbReference type="Proteomes" id="UP001189429">
    <property type="component" value="Unassembled WGS sequence"/>
</dbReference>
<feature type="domain" description="Nuclease associated modular" evidence="2">
    <location>
        <begin position="367"/>
        <end position="383"/>
    </location>
</feature>